<dbReference type="SMART" id="SM00481">
    <property type="entry name" value="POLIIIAc"/>
    <property type="match status" value="1"/>
</dbReference>
<evidence type="ECO:0000259" key="1">
    <source>
        <dbReference type="SMART" id="SM00481"/>
    </source>
</evidence>
<dbReference type="KEGG" id="dbr:Deba_2670"/>
<dbReference type="PANTHER" id="PTHR36928:SF1">
    <property type="entry name" value="PHOSPHATASE YCDX-RELATED"/>
    <property type="match status" value="1"/>
</dbReference>
<dbReference type="InterPro" id="IPR004013">
    <property type="entry name" value="PHP_dom"/>
</dbReference>
<dbReference type="GO" id="GO:0008270">
    <property type="term" value="F:zinc ion binding"/>
    <property type="evidence" value="ECO:0007669"/>
    <property type="project" value="TreeGrafter"/>
</dbReference>
<keyword evidence="3" id="KW-1185">Reference proteome</keyword>
<dbReference type="InterPro" id="IPR003141">
    <property type="entry name" value="Pol/His_phosphatase_N"/>
</dbReference>
<dbReference type="SUPFAM" id="SSF89550">
    <property type="entry name" value="PHP domain-like"/>
    <property type="match status" value="1"/>
</dbReference>
<organism evidence="2 3">
    <name type="scientific">Desulfarculus baarsii (strain ATCC 33931 / DSM 2075 / LMG 7858 / VKM B-1802 / 2st14)</name>
    <dbReference type="NCBI Taxonomy" id="644282"/>
    <lineage>
        <taxon>Bacteria</taxon>
        <taxon>Pseudomonadati</taxon>
        <taxon>Thermodesulfobacteriota</taxon>
        <taxon>Desulfarculia</taxon>
        <taxon>Desulfarculales</taxon>
        <taxon>Desulfarculaceae</taxon>
        <taxon>Desulfarculus</taxon>
    </lineage>
</organism>
<proteinExistence type="predicted"/>
<dbReference type="GO" id="GO:0005829">
    <property type="term" value="C:cytosol"/>
    <property type="evidence" value="ECO:0007669"/>
    <property type="project" value="TreeGrafter"/>
</dbReference>
<dbReference type="OrthoDB" id="9808747at2"/>
<sequence>MIDLHNHTLFSDGALVPAELIQRHHALGNRAVAITDHVDPSNIDLVLPRVITACQQLNRHNRVQALAGVELTHVPPALIGPMIRQARDMGAQIVVVHGQTIVEPVPPGTNLAAIQAGADILAHPGLLTAEEAALAAARGVALEISARKGHCLTNGHVARLALAHGAALVINTDGHAPGDLIDRARARQVGLGAGLDEAQVQTAFENAARIATRAGLILA</sequence>
<feature type="domain" description="Polymerase/histidinol phosphatase N-terminal" evidence="1">
    <location>
        <begin position="2"/>
        <end position="75"/>
    </location>
</feature>
<dbReference type="NCBIfam" id="NF004981">
    <property type="entry name" value="PRK06361.1"/>
    <property type="match status" value="1"/>
</dbReference>
<dbReference type="RefSeq" id="WP_013259463.1">
    <property type="nucleotide sequence ID" value="NC_014365.1"/>
</dbReference>
<dbReference type="Gene3D" id="3.20.20.140">
    <property type="entry name" value="Metal-dependent hydrolases"/>
    <property type="match status" value="1"/>
</dbReference>
<dbReference type="Pfam" id="PF02811">
    <property type="entry name" value="PHP"/>
    <property type="match status" value="1"/>
</dbReference>
<dbReference type="PANTHER" id="PTHR36928">
    <property type="entry name" value="PHOSPHATASE YCDX-RELATED"/>
    <property type="match status" value="1"/>
</dbReference>
<dbReference type="CDD" id="cd07432">
    <property type="entry name" value="PHP_HisPPase"/>
    <property type="match status" value="1"/>
</dbReference>
<evidence type="ECO:0000313" key="3">
    <source>
        <dbReference type="Proteomes" id="UP000009047"/>
    </source>
</evidence>
<dbReference type="eggNOG" id="COG1387">
    <property type="taxonomic scope" value="Bacteria"/>
</dbReference>
<accession>E1QKD1</accession>
<dbReference type="InterPro" id="IPR016195">
    <property type="entry name" value="Pol/histidinol_Pase-like"/>
</dbReference>
<dbReference type="Proteomes" id="UP000009047">
    <property type="component" value="Chromosome"/>
</dbReference>
<dbReference type="EMBL" id="CP002085">
    <property type="protein sequence ID" value="ADK86024.1"/>
    <property type="molecule type" value="Genomic_DNA"/>
</dbReference>
<name>E1QKD1_DESB2</name>
<dbReference type="AlphaFoldDB" id="E1QKD1"/>
<dbReference type="STRING" id="644282.Deba_2670"/>
<dbReference type="GO" id="GO:0042578">
    <property type="term" value="F:phosphoric ester hydrolase activity"/>
    <property type="evidence" value="ECO:0007669"/>
    <property type="project" value="TreeGrafter"/>
</dbReference>
<evidence type="ECO:0000313" key="2">
    <source>
        <dbReference type="EMBL" id="ADK86024.1"/>
    </source>
</evidence>
<protein>
    <submittedName>
        <fullName evidence="2">PHP domain protein</fullName>
    </submittedName>
</protein>
<reference evidence="2 3" key="1">
    <citation type="journal article" date="2010" name="Stand. Genomic Sci.">
        <title>Complete genome sequence of Desulfarculus baarsii type strain (2st14).</title>
        <authorList>
            <person name="Sun H."/>
            <person name="Spring S."/>
            <person name="Lapidus A."/>
            <person name="Davenport K."/>
            <person name="Del Rio T.G."/>
            <person name="Tice H."/>
            <person name="Nolan M."/>
            <person name="Copeland A."/>
            <person name="Cheng J.F."/>
            <person name="Lucas S."/>
            <person name="Tapia R."/>
            <person name="Goodwin L."/>
            <person name="Pitluck S."/>
            <person name="Ivanova N."/>
            <person name="Pagani I."/>
            <person name="Mavromatis K."/>
            <person name="Ovchinnikova G."/>
            <person name="Pati A."/>
            <person name="Chen A."/>
            <person name="Palaniappan K."/>
            <person name="Hauser L."/>
            <person name="Chang Y.J."/>
            <person name="Jeffries C.D."/>
            <person name="Detter J.C."/>
            <person name="Han C."/>
            <person name="Rohde M."/>
            <person name="Brambilla E."/>
            <person name="Goker M."/>
            <person name="Woyke T."/>
            <person name="Bristow J."/>
            <person name="Eisen J.A."/>
            <person name="Markowitz V."/>
            <person name="Hugenholtz P."/>
            <person name="Kyrpides N.C."/>
            <person name="Klenk H.P."/>
            <person name="Land M."/>
        </authorList>
    </citation>
    <scope>NUCLEOTIDE SEQUENCE [LARGE SCALE GENOMIC DNA]</scope>
    <source>
        <strain evidence="3">ATCC 33931 / DSM 2075 / LMG 7858 / VKM B-1802 / 2st14</strain>
    </source>
</reference>
<dbReference type="InterPro" id="IPR050243">
    <property type="entry name" value="PHP_phosphatase"/>
</dbReference>
<dbReference type="HOGENOM" id="CLU_106253_0_0_7"/>
<gene>
    <name evidence="2" type="ordered locus">Deba_2670</name>
</gene>